<evidence type="ECO:0000313" key="6">
    <source>
        <dbReference type="EMBL" id="KOS11172.1"/>
    </source>
</evidence>
<dbReference type="SUPFAM" id="SSF52266">
    <property type="entry name" value="SGNH hydrolase"/>
    <property type="match status" value="1"/>
</dbReference>
<gene>
    <name evidence="6" type="ORF">XI38_06770</name>
</gene>
<protein>
    <recommendedName>
        <fullName evidence="1">D-inositol 3-phosphate glycosyltransferase</fullName>
    </recommendedName>
</protein>
<name>A0A0N0RRJ3_9MICO</name>
<keyword evidence="2" id="KW-0328">Glycosyltransferase</keyword>
<feature type="domain" description="Glycosyltransferase subfamily 4-like N-terminal" evidence="4">
    <location>
        <begin position="15"/>
        <end position="198"/>
    </location>
</feature>
<dbReference type="CDD" id="cd03814">
    <property type="entry name" value="GT4-like"/>
    <property type="match status" value="1"/>
</dbReference>
<evidence type="ECO:0000259" key="4">
    <source>
        <dbReference type="Pfam" id="PF13439"/>
    </source>
</evidence>
<reference evidence="6" key="1">
    <citation type="submission" date="2015-04" db="EMBL/GenBank/DDBJ databases">
        <title>Complete genome sequence of Microbacterium chocolatum SIT 101, a bacterium enantioselectively hydrolyzing mesomeric diesters.</title>
        <authorList>
            <person name="Li X."/>
            <person name="Xu Y."/>
        </authorList>
    </citation>
    <scope>NUCLEOTIDE SEQUENCE [LARGE SCALE GENOMIC DNA]</scope>
    <source>
        <strain evidence="6">SIT 101</strain>
    </source>
</reference>
<dbReference type="Gene3D" id="3.40.50.2000">
    <property type="entry name" value="Glycogen Phosphorylase B"/>
    <property type="match status" value="2"/>
</dbReference>
<proteinExistence type="predicted"/>
<sequence>MRVALLAESFLPHMNGVTGSVLHVLRHLSDAGHQTLVIAPRSDDADDPSAGHGISAELRASASGAPLYGARTALLRSVPLPGYPQVRVVFARAARLAAILRAFEPDVVHLASPFVLGWQGVAAADALRVPTVAIYQTDVVAYARRYGLPHATSLVEQHTARLHRRATLTLAPSTASLRQLEELGVDRLRHWGRGVDADLFAPHRRDEGVRARLAGGDLVIGYVGRLAPEKQVEDLRVLCDLPGARVVIVGDGPSRSALERAMPSAVFTGHLAGEDLARTLAAFDVFVHPGESETFGQTIQEALASGVPVVATGTGGPVDLVRSSVDGWLYRPGDLGDLRARVVDLAGDAGKRRAFALAARESVRSRSWATRVGELLGHYRDAQELRPIDDALLRRAGTRPAAPSPAVRSAVPWRRYVALGDSLTEGLCDSSREPRGRYRGWADRLAQLLAHAGDDGAGLRYANLAVRSRRVRDLAVDQVPRALALRPDLVSVFMGANDLVGHAADPVRLARELRASVETLRASGADVLLVTPFLPRRRAARIFGRRFAVFASELRRIAAETGAVLLDLEALPEIGDPAMWADDRVHLRSRGHRFLAYRAADVLGVPDAEALGELDAALHETVDPPASGAWITAHALPWVWRRMRGRTAGDGVRSKHDDYVLVGGRGQATVTRSG</sequence>
<dbReference type="CDD" id="cd01832">
    <property type="entry name" value="SGNH_hydrolase_like_1"/>
    <property type="match status" value="1"/>
</dbReference>
<dbReference type="InterPro" id="IPR028098">
    <property type="entry name" value="Glyco_trans_4-like_N"/>
</dbReference>
<dbReference type="Pfam" id="PF13692">
    <property type="entry name" value="Glyco_trans_1_4"/>
    <property type="match status" value="1"/>
</dbReference>
<dbReference type="Pfam" id="PF13472">
    <property type="entry name" value="Lipase_GDSL_2"/>
    <property type="match status" value="1"/>
</dbReference>
<organism evidence="6 7">
    <name type="scientific">Microbacterium aurantiacum</name>
    <dbReference type="NCBI Taxonomy" id="162393"/>
    <lineage>
        <taxon>Bacteria</taxon>
        <taxon>Bacillati</taxon>
        <taxon>Actinomycetota</taxon>
        <taxon>Actinomycetes</taxon>
        <taxon>Micrococcales</taxon>
        <taxon>Microbacteriaceae</taxon>
        <taxon>Microbacterium</taxon>
    </lineage>
</organism>
<dbReference type="Gene3D" id="3.40.50.1110">
    <property type="entry name" value="SGNH hydrolase"/>
    <property type="match status" value="1"/>
</dbReference>
<dbReference type="InterPro" id="IPR050194">
    <property type="entry name" value="Glycosyltransferase_grp1"/>
</dbReference>
<evidence type="ECO:0000256" key="2">
    <source>
        <dbReference type="ARBA" id="ARBA00022676"/>
    </source>
</evidence>
<evidence type="ECO:0000256" key="1">
    <source>
        <dbReference type="ARBA" id="ARBA00021292"/>
    </source>
</evidence>
<feature type="domain" description="SGNH hydrolase-type esterase" evidence="5">
    <location>
        <begin position="418"/>
        <end position="593"/>
    </location>
</feature>
<keyword evidence="7" id="KW-1185">Reference proteome</keyword>
<dbReference type="EMBL" id="LAVO01000006">
    <property type="protein sequence ID" value="KOS11172.1"/>
    <property type="molecule type" value="Genomic_DNA"/>
</dbReference>
<dbReference type="GO" id="GO:0016758">
    <property type="term" value="F:hexosyltransferase activity"/>
    <property type="evidence" value="ECO:0007669"/>
    <property type="project" value="TreeGrafter"/>
</dbReference>
<dbReference type="InterPro" id="IPR036514">
    <property type="entry name" value="SGNH_hydro_sf"/>
</dbReference>
<dbReference type="PANTHER" id="PTHR45947:SF3">
    <property type="entry name" value="SULFOQUINOVOSYL TRANSFERASE SQD2"/>
    <property type="match status" value="1"/>
</dbReference>
<evidence type="ECO:0000259" key="5">
    <source>
        <dbReference type="Pfam" id="PF13472"/>
    </source>
</evidence>
<dbReference type="Proteomes" id="UP000037737">
    <property type="component" value="Unassembled WGS sequence"/>
</dbReference>
<dbReference type="SUPFAM" id="SSF53756">
    <property type="entry name" value="UDP-Glycosyltransferase/glycogen phosphorylase"/>
    <property type="match status" value="1"/>
</dbReference>
<evidence type="ECO:0000313" key="7">
    <source>
        <dbReference type="Proteomes" id="UP000037737"/>
    </source>
</evidence>
<dbReference type="PATRIC" id="fig|84292.3.peg.1381"/>
<accession>A0A0N0RRJ3</accession>
<keyword evidence="3 6" id="KW-0808">Transferase</keyword>
<dbReference type="GO" id="GO:1901137">
    <property type="term" value="P:carbohydrate derivative biosynthetic process"/>
    <property type="evidence" value="ECO:0007669"/>
    <property type="project" value="UniProtKB-ARBA"/>
</dbReference>
<dbReference type="InterPro" id="IPR013830">
    <property type="entry name" value="SGNH_hydro"/>
</dbReference>
<dbReference type="KEGG" id="mcw:A8L33_08390"/>
<comment type="caution">
    <text evidence="6">The sequence shown here is derived from an EMBL/GenBank/DDBJ whole genome shotgun (WGS) entry which is preliminary data.</text>
</comment>
<dbReference type="Pfam" id="PF13439">
    <property type="entry name" value="Glyco_transf_4"/>
    <property type="match status" value="1"/>
</dbReference>
<dbReference type="PANTHER" id="PTHR45947">
    <property type="entry name" value="SULFOQUINOVOSYL TRANSFERASE SQD2"/>
    <property type="match status" value="1"/>
</dbReference>
<dbReference type="OrthoDB" id="9802525at2"/>
<dbReference type="AlphaFoldDB" id="A0A0N0RRJ3"/>
<evidence type="ECO:0000256" key="3">
    <source>
        <dbReference type="ARBA" id="ARBA00022679"/>
    </source>
</evidence>